<name>A0AAW9RKH5_9HYPH</name>
<evidence type="ECO:0000313" key="6">
    <source>
        <dbReference type="EMBL" id="MEJ8574242.1"/>
    </source>
</evidence>
<dbReference type="GO" id="GO:0016616">
    <property type="term" value="F:oxidoreductase activity, acting on the CH-OH group of donors, NAD or NADP as acceptor"/>
    <property type="evidence" value="ECO:0007669"/>
    <property type="project" value="TreeGrafter"/>
</dbReference>
<evidence type="ECO:0000313" key="7">
    <source>
        <dbReference type="Proteomes" id="UP001378188"/>
    </source>
</evidence>
<dbReference type="Proteomes" id="UP001378188">
    <property type="component" value="Unassembled WGS sequence"/>
</dbReference>
<dbReference type="InterPro" id="IPR036291">
    <property type="entry name" value="NAD(P)-bd_dom_sf"/>
</dbReference>
<dbReference type="PIRSF" id="PIRSF000103">
    <property type="entry name" value="HIBADH"/>
    <property type="match status" value="1"/>
</dbReference>
<evidence type="ECO:0000256" key="2">
    <source>
        <dbReference type="ARBA" id="ARBA00023027"/>
    </source>
</evidence>
<dbReference type="GO" id="GO:0016054">
    <property type="term" value="P:organic acid catabolic process"/>
    <property type="evidence" value="ECO:0007669"/>
    <property type="project" value="UniProtKB-ARBA"/>
</dbReference>
<comment type="caution">
    <text evidence="6">The sequence shown here is derived from an EMBL/GenBank/DDBJ whole genome shotgun (WGS) entry which is preliminary data.</text>
</comment>
<dbReference type="RefSeq" id="WP_340331945.1">
    <property type="nucleotide sequence ID" value="NZ_JAZHOF010000011.1"/>
</dbReference>
<proteinExistence type="predicted"/>
<evidence type="ECO:0000256" key="3">
    <source>
        <dbReference type="PIRSR" id="PIRSR000103-1"/>
    </source>
</evidence>
<sequence length="298" mass="31053">MSESDGRKIAFVGLGNMGFPMARNLVRRGFDLTVFDERREVSERFRDAHGAGAAASPSEAFRGSDVIVLMLPNGNIVQDVLLASGDAGAAIESANRGCVVIDMSSSDPLGTRNLSAMLRERGAHLIDAPVSGGVAKAVNGQLTAMVGGDVEVAKGVEPILQAMASTVLHVGPSGAGHAIKALNNYVSAAGLLAACEAVRTAREFGIDGELAVQVLNASTGRNNSTENKISQHVLSEAFKSGFSMGLMSKDLATASRLSRELNLHLPLADSLVGTWEKAAASFGPDADHTEIARMVIRS</sequence>
<dbReference type="Pfam" id="PF03446">
    <property type="entry name" value="NAD_binding_2"/>
    <property type="match status" value="1"/>
</dbReference>
<evidence type="ECO:0000256" key="1">
    <source>
        <dbReference type="ARBA" id="ARBA00023002"/>
    </source>
</evidence>
<feature type="domain" description="3-hydroxyisobutyrate dehydrogenase-like NAD-binding" evidence="5">
    <location>
        <begin position="174"/>
        <end position="294"/>
    </location>
</feature>
<dbReference type="InterPro" id="IPR006115">
    <property type="entry name" value="6PGDH_NADP-bd"/>
</dbReference>
<evidence type="ECO:0000259" key="4">
    <source>
        <dbReference type="Pfam" id="PF03446"/>
    </source>
</evidence>
<gene>
    <name evidence="6" type="ORF">V3328_22350</name>
</gene>
<keyword evidence="7" id="KW-1185">Reference proteome</keyword>
<dbReference type="InterPro" id="IPR013328">
    <property type="entry name" value="6PGD_dom2"/>
</dbReference>
<protein>
    <submittedName>
        <fullName evidence="6">NAD(P)-dependent oxidoreductase</fullName>
        <ecNumber evidence="6">1.1.-.-</ecNumber>
    </submittedName>
</protein>
<dbReference type="SUPFAM" id="SSF48179">
    <property type="entry name" value="6-phosphogluconate dehydrogenase C-terminal domain-like"/>
    <property type="match status" value="1"/>
</dbReference>
<dbReference type="EC" id="1.1.-.-" evidence="6"/>
<dbReference type="GO" id="GO:0050661">
    <property type="term" value="F:NADP binding"/>
    <property type="evidence" value="ECO:0007669"/>
    <property type="project" value="InterPro"/>
</dbReference>
<dbReference type="InterPro" id="IPR015815">
    <property type="entry name" value="HIBADH-related"/>
</dbReference>
<dbReference type="PANTHER" id="PTHR22981">
    <property type="entry name" value="3-HYDROXYISOBUTYRATE DEHYDROGENASE-RELATED"/>
    <property type="match status" value="1"/>
</dbReference>
<dbReference type="AlphaFoldDB" id="A0AAW9RKH5"/>
<dbReference type="InterPro" id="IPR029154">
    <property type="entry name" value="HIBADH-like_NADP-bd"/>
</dbReference>
<feature type="active site" evidence="3">
    <location>
        <position position="180"/>
    </location>
</feature>
<dbReference type="PROSITE" id="PS00895">
    <property type="entry name" value="3_HYDROXYISOBUT_DH"/>
    <property type="match status" value="1"/>
</dbReference>
<dbReference type="InterPro" id="IPR002204">
    <property type="entry name" value="3-OH-isobutyrate_DH-rel_CS"/>
</dbReference>
<evidence type="ECO:0000259" key="5">
    <source>
        <dbReference type="Pfam" id="PF14833"/>
    </source>
</evidence>
<reference evidence="6 7" key="1">
    <citation type="submission" date="2024-02" db="EMBL/GenBank/DDBJ databases">
        <title>Genome analysis and characterization of Microbaculum marinisediminis sp. nov., isolated from marine sediment.</title>
        <authorList>
            <person name="Du Z.-J."/>
            <person name="Ye Y.-Q."/>
            <person name="Zhang Z.-R."/>
            <person name="Yuan S.-M."/>
            <person name="Zhang X.-Y."/>
        </authorList>
    </citation>
    <scope>NUCLEOTIDE SEQUENCE [LARGE SCALE GENOMIC DNA]</scope>
    <source>
        <strain evidence="6 7">SDUM1044001</strain>
    </source>
</reference>
<dbReference type="Pfam" id="PF14833">
    <property type="entry name" value="NAD_binding_11"/>
    <property type="match status" value="1"/>
</dbReference>
<feature type="domain" description="6-phosphogluconate dehydrogenase NADP-binding" evidence="4">
    <location>
        <begin position="8"/>
        <end position="171"/>
    </location>
</feature>
<dbReference type="Gene3D" id="3.40.50.720">
    <property type="entry name" value="NAD(P)-binding Rossmann-like Domain"/>
    <property type="match status" value="1"/>
</dbReference>
<dbReference type="PANTHER" id="PTHR22981:SF7">
    <property type="entry name" value="3-HYDROXYISOBUTYRATE DEHYDROGENASE, MITOCHONDRIAL"/>
    <property type="match status" value="1"/>
</dbReference>
<keyword evidence="2" id="KW-0520">NAD</keyword>
<dbReference type="EMBL" id="JAZHOF010000011">
    <property type="protein sequence ID" value="MEJ8574242.1"/>
    <property type="molecule type" value="Genomic_DNA"/>
</dbReference>
<accession>A0AAW9RKH5</accession>
<keyword evidence="1 6" id="KW-0560">Oxidoreductase</keyword>
<dbReference type="InterPro" id="IPR008927">
    <property type="entry name" value="6-PGluconate_DH-like_C_sf"/>
</dbReference>
<dbReference type="SUPFAM" id="SSF51735">
    <property type="entry name" value="NAD(P)-binding Rossmann-fold domains"/>
    <property type="match status" value="1"/>
</dbReference>
<dbReference type="Gene3D" id="1.10.1040.10">
    <property type="entry name" value="N-(1-d-carboxylethyl)-l-norvaline Dehydrogenase, domain 2"/>
    <property type="match status" value="1"/>
</dbReference>
<organism evidence="6 7">
    <name type="scientific">Microbaculum marinum</name>
    <dbReference type="NCBI Taxonomy" id="1764581"/>
    <lineage>
        <taxon>Bacteria</taxon>
        <taxon>Pseudomonadati</taxon>
        <taxon>Pseudomonadota</taxon>
        <taxon>Alphaproteobacteria</taxon>
        <taxon>Hyphomicrobiales</taxon>
        <taxon>Tepidamorphaceae</taxon>
        <taxon>Microbaculum</taxon>
    </lineage>
</organism>
<dbReference type="GO" id="GO:0051287">
    <property type="term" value="F:NAD binding"/>
    <property type="evidence" value="ECO:0007669"/>
    <property type="project" value="InterPro"/>
</dbReference>